<proteinExistence type="inferred from homology"/>
<evidence type="ECO:0000256" key="1">
    <source>
        <dbReference type="ARBA" id="ARBA00008563"/>
    </source>
</evidence>
<dbReference type="InterPro" id="IPR001787">
    <property type="entry name" value="Ribosomal_bL21"/>
</dbReference>
<name>A0ABN1H9E1_9ACTN</name>
<evidence type="ECO:0000313" key="6">
    <source>
        <dbReference type="EMBL" id="GAA0634247.1"/>
    </source>
</evidence>
<dbReference type="SUPFAM" id="SSF141091">
    <property type="entry name" value="L21p-like"/>
    <property type="match status" value="1"/>
</dbReference>
<sequence>MFRSTESEPAVYAIVRAGGRQEKVATGDVVELDRVSGEPGSTLELPAVLLVDGSSVTSDAAALAKVKVTAEVVAHTKGPKIEILHYKNKSGHRVRQGHRSKLTQVKVTGITTGK</sequence>
<evidence type="ECO:0000256" key="2">
    <source>
        <dbReference type="ARBA" id="ARBA00022980"/>
    </source>
</evidence>
<evidence type="ECO:0000256" key="4">
    <source>
        <dbReference type="HAMAP-Rule" id="MF_01363"/>
    </source>
</evidence>
<dbReference type="PANTHER" id="PTHR21349">
    <property type="entry name" value="50S RIBOSOMAL PROTEIN L21"/>
    <property type="match status" value="1"/>
</dbReference>
<comment type="caution">
    <text evidence="6">The sequence shown here is derived from an EMBL/GenBank/DDBJ whole genome shotgun (WGS) entry which is preliminary data.</text>
</comment>
<keyword evidence="2 4" id="KW-0689">Ribosomal protein</keyword>
<dbReference type="PANTHER" id="PTHR21349:SF0">
    <property type="entry name" value="LARGE RIBOSOMAL SUBUNIT PROTEIN BL21M"/>
    <property type="match status" value="1"/>
</dbReference>
<organism evidence="6 7">
    <name type="scientific">Sporichthya brevicatena</name>
    <dbReference type="NCBI Taxonomy" id="171442"/>
    <lineage>
        <taxon>Bacteria</taxon>
        <taxon>Bacillati</taxon>
        <taxon>Actinomycetota</taxon>
        <taxon>Actinomycetes</taxon>
        <taxon>Sporichthyales</taxon>
        <taxon>Sporichthyaceae</taxon>
        <taxon>Sporichthya</taxon>
    </lineage>
</organism>
<dbReference type="Proteomes" id="UP001500957">
    <property type="component" value="Unassembled WGS sequence"/>
</dbReference>
<comment type="similarity">
    <text evidence="1 4 5">Belongs to the bacterial ribosomal protein bL21 family.</text>
</comment>
<dbReference type="Pfam" id="PF00829">
    <property type="entry name" value="Ribosomal_L21p"/>
    <property type="match status" value="1"/>
</dbReference>
<dbReference type="InterPro" id="IPR028909">
    <property type="entry name" value="bL21-like"/>
</dbReference>
<keyword evidence="4 5" id="KW-0699">rRNA-binding</keyword>
<evidence type="ECO:0000256" key="5">
    <source>
        <dbReference type="RuleBase" id="RU000562"/>
    </source>
</evidence>
<gene>
    <name evidence="4 6" type="primary">rplU</name>
    <name evidence="6" type="ORF">GCM10009547_42840</name>
</gene>
<dbReference type="EMBL" id="BAAAHE010000046">
    <property type="protein sequence ID" value="GAA0634247.1"/>
    <property type="molecule type" value="Genomic_DNA"/>
</dbReference>
<dbReference type="NCBIfam" id="TIGR00061">
    <property type="entry name" value="L21"/>
    <property type="match status" value="1"/>
</dbReference>
<comment type="function">
    <text evidence="4 5">This protein binds to 23S rRNA in the presence of protein L20.</text>
</comment>
<accession>A0ABN1H9E1</accession>
<comment type="subunit">
    <text evidence="4">Part of the 50S ribosomal subunit. Contacts protein L20.</text>
</comment>
<keyword evidence="3 4" id="KW-0687">Ribonucleoprotein</keyword>
<dbReference type="HAMAP" id="MF_01363">
    <property type="entry name" value="Ribosomal_bL21"/>
    <property type="match status" value="1"/>
</dbReference>
<keyword evidence="4 5" id="KW-0694">RNA-binding</keyword>
<reference evidence="6 7" key="1">
    <citation type="journal article" date="2019" name="Int. J. Syst. Evol. Microbiol.">
        <title>The Global Catalogue of Microorganisms (GCM) 10K type strain sequencing project: providing services to taxonomists for standard genome sequencing and annotation.</title>
        <authorList>
            <consortium name="The Broad Institute Genomics Platform"/>
            <consortium name="The Broad Institute Genome Sequencing Center for Infectious Disease"/>
            <person name="Wu L."/>
            <person name="Ma J."/>
        </authorList>
    </citation>
    <scope>NUCLEOTIDE SEQUENCE [LARGE SCALE GENOMIC DNA]</scope>
    <source>
        <strain evidence="6 7">JCM 10671</strain>
    </source>
</reference>
<keyword evidence="7" id="KW-1185">Reference proteome</keyword>
<evidence type="ECO:0000313" key="7">
    <source>
        <dbReference type="Proteomes" id="UP001500957"/>
    </source>
</evidence>
<protein>
    <recommendedName>
        <fullName evidence="4">Large ribosomal subunit protein bL21</fullName>
    </recommendedName>
</protein>
<dbReference type="GO" id="GO:0005840">
    <property type="term" value="C:ribosome"/>
    <property type="evidence" value="ECO:0007669"/>
    <property type="project" value="UniProtKB-KW"/>
</dbReference>
<dbReference type="InterPro" id="IPR036164">
    <property type="entry name" value="bL21-like_sf"/>
</dbReference>
<evidence type="ECO:0000256" key="3">
    <source>
        <dbReference type="ARBA" id="ARBA00023274"/>
    </source>
</evidence>